<dbReference type="EMBL" id="JACCFL010000001">
    <property type="protein sequence ID" value="NYJ23218.1"/>
    <property type="molecule type" value="Genomic_DNA"/>
</dbReference>
<evidence type="ECO:0000313" key="4">
    <source>
        <dbReference type="EMBL" id="NYJ23218.1"/>
    </source>
</evidence>
<dbReference type="GO" id="GO:0003755">
    <property type="term" value="F:peptidyl-prolyl cis-trans isomerase activity"/>
    <property type="evidence" value="ECO:0007669"/>
    <property type="project" value="UniProtKB-EC"/>
</dbReference>
<keyword evidence="2" id="KW-0472">Membrane</keyword>
<evidence type="ECO:0000256" key="1">
    <source>
        <dbReference type="SAM" id="MobiDB-lite"/>
    </source>
</evidence>
<feature type="transmembrane region" description="Helical" evidence="2">
    <location>
        <begin position="98"/>
        <end position="124"/>
    </location>
</feature>
<dbReference type="Proteomes" id="UP000578352">
    <property type="component" value="Unassembled WGS sequence"/>
</dbReference>
<evidence type="ECO:0000256" key="2">
    <source>
        <dbReference type="SAM" id="Phobius"/>
    </source>
</evidence>
<organism evidence="4 5">
    <name type="scientific">Leifsonia shinshuensis</name>
    <dbReference type="NCBI Taxonomy" id="150026"/>
    <lineage>
        <taxon>Bacteria</taxon>
        <taxon>Bacillati</taxon>
        <taxon>Actinomycetota</taxon>
        <taxon>Actinomycetes</taxon>
        <taxon>Micrococcales</taxon>
        <taxon>Microbacteriaceae</taxon>
        <taxon>Leifsonia</taxon>
    </lineage>
</organism>
<feature type="compositionally biased region" description="Low complexity" evidence="1">
    <location>
        <begin position="8"/>
        <end position="47"/>
    </location>
</feature>
<sequence length="139" mass="14720">MSHDDQPGGRQPDGGPQYGQQQYGRAPYVQPQYGQAPYGQAQYGQAQPPYPYASPPAPRTNVLAIVSLVSAFAVSIVAVITGHIALSQIKRTGEAGRGMALAGLIIGYVGIAFVALFFIVWLVLFFSVMSMPGYAGTPT</sequence>
<accession>A0A853CS77</accession>
<protein>
    <submittedName>
        <fullName evidence="4">Peptidyl-prolyl cis-trans isomerase B (Cyclophilin B)</fullName>
        <ecNumber evidence="4">5.2.1.8</ecNumber>
    </submittedName>
</protein>
<comment type="caution">
    <text evidence="4">The sequence shown here is derived from an EMBL/GenBank/DDBJ whole genome shotgun (WGS) entry which is preliminary data.</text>
</comment>
<gene>
    <name evidence="4" type="ORF">HNR13_001505</name>
</gene>
<dbReference type="RefSeq" id="WP_179605165.1">
    <property type="nucleotide sequence ID" value="NZ_BAABEH010000001.1"/>
</dbReference>
<feature type="domain" description="DUF4190" evidence="3">
    <location>
        <begin position="62"/>
        <end position="117"/>
    </location>
</feature>
<dbReference type="AlphaFoldDB" id="A0A853CS77"/>
<reference evidence="4 5" key="1">
    <citation type="submission" date="2020-07" db="EMBL/GenBank/DDBJ databases">
        <title>Sequencing the genomes of 1000 actinobacteria strains.</title>
        <authorList>
            <person name="Klenk H.-P."/>
        </authorList>
    </citation>
    <scope>NUCLEOTIDE SEQUENCE [LARGE SCALE GENOMIC DNA]</scope>
    <source>
        <strain evidence="4 5">DSM 15165</strain>
    </source>
</reference>
<name>A0A853CS77_9MICO</name>
<evidence type="ECO:0000259" key="3">
    <source>
        <dbReference type="Pfam" id="PF13828"/>
    </source>
</evidence>
<evidence type="ECO:0000313" key="5">
    <source>
        <dbReference type="Proteomes" id="UP000578352"/>
    </source>
</evidence>
<dbReference type="Pfam" id="PF13828">
    <property type="entry name" value="DUF4190"/>
    <property type="match status" value="1"/>
</dbReference>
<dbReference type="EC" id="5.2.1.8" evidence="4"/>
<keyword evidence="2" id="KW-1133">Transmembrane helix</keyword>
<feature type="region of interest" description="Disordered" evidence="1">
    <location>
        <begin position="1"/>
        <end position="52"/>
    </location>
</feature>
<feature type="transmembrane region" description="Helical" evidence="2">
    <location>
        <begin position="62"/>
        <end position="86"/>
    </location>
</feature>
<keyword evidence="2" id="KW-0812">Transmembrane</keyword>
<proteinExistence type="predicted"/>
<keyword evidence="4" id="KW-0413">Isomerase</keyword>
<dbReference type="InterPro" id="IPR025241">
    <property type="entry name" value="DUF4190"/>
</dbReference>